<organism evidence="1 2">
    <name type="scientific">Chloroherpeton thalassium (strain ATCC 35110 / GB-78)</name>
    <dbReference type="NCBI Taxonomy" id="517418"/>
    <lineage>
        <taxon>Bacteria</taxon>
        <taxon>Pseudomonadati</taxon>
        <taxon>Chlorobiota</taxon>
        <taxon>Chlorobiia</taxon>
        <taxon>Chlorobiales</taxon>
        <taxon>Chloroherpetonaceae</taxon>
        <taxon>Chloroherpeton</taxon>
    </lineage>
</organism>
<dbReference type="RefSeq" id="WP_012498690.1">
    <property type="nucleotide sequence ID" value="NC_011026.1"/>
</dbReference>
<gene>
    <name evidence="1" type="ordered locus">Ctha_0135</name>
</gene>
<protein>
    <submittedName>
        <fullName evidence="1">Uncharacterized protein</fullName>
    </submittedName>
</protein>
<name>B3QSW3_CHLT3</name>
<reference evidence="1 2" key="1">
    <citation type="submission" date="2008-06" db="EMBL/GenBank/DDBJ databases">
        <title>Complete sequence of Chloroherpeton thalassium ATCC 35110.</title>
        <authorList>
            <consortium name="US DOE Joint Genome Institute"/>
            <person name="Lucas S."/>
            <person name="Copeland A."/>
            <person name="Lapidus A."/>
            <person name="Glavina del Rio T."/>
            <person name="Dalin E."/>
            <person name="Tice H."/>
            <person name="Bruce D."/>
            <person name="Goodwin L."/>
            <person name="Pitluck S."/>
            <person name="Schmutz J."/>
            <person name="Larimer F."/>
            <person name="Land M."/>
            <person name="Hauser L."/>
            <person name="Kyrpides N."/>
            <person name="Mikhailova N."/>
            <person name="Liu Z."/>
            <person name="Li T."/>
            <person name="Zhao F."/>
            <person name="Overmann J."/>
            <person name="Bryant D.A."/>
            <person name="Richardson P."/>
        </authorList>
    </citation>
    <scope>NUCLEOTIDE SEQUENCE [LARGE SCALE GENOMIC DNA]</scope>
    <source>
        <strain evidence="2">ATCC 35110 / GB-78</strain>
    </source>
</reference>
<evidence type="ECO:0000313" key="1">
    <source>
        <dbReference type="EMBL" id="ACF12606.1"/>
    </source>
</evidence>
<evidence type="ECO:0000313" key="2">
    <source>
        <dbReference type="Proteomes" id="UP000001208"/>
    </source>
</evidence>
<dbReference type="AlphaFoldDB" id="B3QSW3"/>
<keyword evidence="2" id="KW-1185">Reference proteome</keyword>
<dbReference type="KEGG" id="cts:Ctha_0135"/>
<proteinExistence type="predicted"/>
<dbReference type="EMBL" id="CP001100">
    <property type="protein sequence ID" value="ACF12606.1"/>
    <property type="molecule type" value="Genomic_DNA"/>
</dbReference>
<dbReference type="STRING" id="517418.Ctha_0135"/>
<dbReference type="Proteomes" id="UP000001208">
    <property type="component" value="Chromosome"/>
</dbReference>
<dbReference type="HOGENOM" id="CLU_2463478_0_0_10"/>
<sequence length="88" mass="9666">MSACFVSLPFFFVSLSGDEGLLFQEAVFRLRSTRHGFSSSFSCQPVFFHVSLLCQPAMFLVSLSGDEGLLFQEAVFLVSLSGDEGLPF</sequence>
<accession>B3QSW3</accession>